<evidence type="ECO:0000313" key="7">
    <source>
        <dbReference type="EMBL" id="MBA8957370.1"/>
    </source>
</evidence>
<dbReference type="EMBL" id="JACJIA010000023">
    <property type="protein sequence ID" value="MBA8957370.1"/>
    <property type="molecule type" value="Genomic_DNA"/>
</dbReference>
<dbReference type="Pfam" id="PF00440">
    <property type="entry name" value="TetR_N"/>
    <property type="match status" value="1"/>
</dbReference>
<organism evidence="7 8">
    <name type="scientific">Actinomadura namibiensis</name>
    <dbReference type="NCBI Taxonomy" id="182080"/>
    <lineage>
        <taxon>Bacteria</taxon>
        <taxon>Bacillati</taxon>
        <taxon>Actinomycetota</taxon>
        <taxon>Actinomycetes</taxon>
        <taxon>Streptosporangiales</taxon>
        <taxon>Thermomonosporaceae</taxon>
        <taxon>Actinomadura</taxon>
    </lineage>
</organism>
<evidence type="ECO:0000256" key="4">
    <source>
        <dbReference type="PROSITE-ProRule" id="PRU00335"/>
    </source>
</evidence>
<dbReference type="PANTHER" id="PTHR30055">
    <property type="entry name" value="HTH-TYPE TRANSCRIPTIONAL REGULATOR RUTR"/>
    <property type="match status" value="1"/>
</dbReference>
<dbReference type="AlphaFoldDB" id="A0A7W3QS15"/>
<keyword evidence="1" id="KW-0805">Transcription regulation</keyword>
<dbReference type="Gene3D" id="1.10.357.10">
    <property type="entry name" value="Tetracycline Repressor, domain 2"/>
    <property type="match status" value="1"/>
</dbReference>
<dbReference type="InterPro" id="IPR036271">
    <property type="entry name" value="Tet_transcr_reg_TetR-rel_C_sf"/>
</dbReference>
<evidence type="ECO:0000256" key="3">
    <source>
        <dbReference type="ARBA" id="ARBA00023163"/>
    </source>
</evidence>
<evidence type="ECO:0000313" key="8">
    <source>
        <dbReference type="Proteomes" id="UP000572680"/>
    </source>
</evidence>
<dbReference type="InterPro" id="IPR001647">
    <property type="entry name" value="HTH_TetR"/>
</dbReference>
<proteinExistence type="predicted"/>
<name>A0A7W3QS15_ACTNM</name>
<evidence type="ECO:0000259" key="6">
    <source>
        <dbReference type="PROSITE" id="PS50977"/>
    </source>
</evidence>
<feature type="DNA-binding region" description="H-T-H motif" evidence="4">
    <location>
        <begin position="23"/>
        <end position="42"/>
    </location>
</feature>
<dbReference type="PANTHER" id="PTHR30055:SF234">
    <property type="entry name" value="HTH-TYPE TRANSCRIPTIONAL REGULATOR BETI"/>
    <property type="match status" value="1"/>
</dbReference>
<dbReference type="PROSITE" id="PS50977">
    <property type="entry name" value="HTH_TETR_2"/>
    <property type="match status" value="1"/>
</dbReference>
<protein>
    <submittedName>
        <fullName evidence="7">AcrR family transcriptional regulator</fullName>
    </submittedName>
</protein>
<keyword evidence="3" id="KW-0804">Transcription</keyword>
<feature type="domain" description="HTH tetR-type" evidence="6">
    <location>
        <begin position="1"/>
        <end position="60"/>
    </location>
</feature>
<feature type="region of interest" description="Disordered" evidence="5">
    <location>
        <begin position="204"/>
        <end position="227"/>
    </location>
</feature>
<gene>
    <name evidence="7" type="ORF">HNR61_009063</name>
</gene>
<comment type="caution">
    <text evidence="7">The sequence shown here is derived from an EMBL/GenBank/DDBJ whole genome shotgun (WGS) entry which is preliminary data.</text>
</comment>
<evidence type="ECO:0000256" key="2">
    <source>
        <dbReference type="ARBA" id="ARBA00023125"/>
    </source>
</evidence>
<dbReference type="GO" id="GO:0003700">
    <property type="term" value="F:DNA-binding transcription factor activity"/>
    <property type="evidence" value="ECO:0007669"/>
    <property type="project" value="TreeGrafter"/>
</dbReference>
<reference evidence="7 8" key="1">
    <citation type="submission" date="2020-08" db="EMBL/GenBank/DDBJ databases">
        <title>Genomic Encyclopedia of Type Strains, Phase IV (KMG-IV): sequencing the most valuable type-strain genomes for metagenomic binning, comparative biology and taxonomic classification.</title>
        <authorList>
            <person name="Goeker M."/>
        </authorList>
    </citation>
    <scope>NUCLEOTIDE SEQUENCE [LARGE SCALE GENOMIC DNA]</scope>
    <source>
        <strain evidence="7 8">DSM 44197</strain>
    </source>
</reference>
<dbReference type="SUPFAM" id="SSF48498">
    <property type="entry name" value="Tetracyclin repressor-like, C-terminal domain"/>
    <property type="match status" value="1"/>
</dbReference>
<dbReference type="Proteomes" id="UP000572680">
    <property type="component" value="Unassembled WGS sequence"/>
</dbReference>
<sequence length="227" mass="25125">MSRDEIIDAAVALVYEDPRRPLTIKRVAAAVESAPMALYRYFPDRDDLLQAVADRVVAGMRFDRPAGATWQEQLRDWMLTSMRHLRPYPQLLPYIAAPSKANWLPSLIVLTEMLRPLALSDDDLALAITFISTTTVGHATLASREAPPGEPYAVLREALREESEEDRARVVPVLDSMPRAYERLYDMVIDSAIAAVESLGAGSTRGARSEAAQSRPAPLAPIFRPPT</sequence>
<keyword evidence="8" id="KW-1185">Reference proteome</keyword>
<evidence type="ECO:0000256" key="1">
    <source>
        <dbReference type="ARBA" id="ARBA00023015"/>
    </source>
</evidence>
<dbReference type="GO" id="GO:0000976">
    <property type="term" value="F:transcription cis-regulatory region binding"/>
    <property type="evidence" value="ECO:0007669"/>
    <property type="project" value="TreeGrafter"/>
</dbReference>
<keyword evidence="2 4" id="KW-0238">DNA-binding</keyword>
<accession>A0A7W3QS15</accession>
<evidence type="ECO:0000256" key="5">
    <source>
        <dbReference type="SAM" id="MobiDB-lite"/>
    </source>
</evidence>
<dbReference type="SUPFAM" id="SSF46689">
    <property type="entry name" value="Homeodomain-like"/>
    <property type="match status" value="1"/>
</dbReference>
<dbReference type="InterPro" id="IPR050109">
    <property type="entry name" value="HTH-type_TetR-like_transc_reg"/>
</dbReference>
<dbReference type="InterPro" id="IPR009057">
    <property type="entry name" value="Homeodomain-like_sf"/>
</dbReference>